<keyword evidence="4" id="KW-1003">Cell membrane</keyword>
<accession>A0A850TCF9</accession>
<feature type="transmembrane region" description="Helical" evidence="18">
    <location>
        <begin position="12"/>
        <end position="29"/>
    </location>
</feature>
<feature type="modified residue" description="4-aspartylphosphate" evidence="17">
    <location>
        <position position="627"/>
    </location>
</feature>
<dbReference type="PANTHER" id="PTHR45339:SF1">
    <property type="entry name" value="HYBRID SIGNAL TRANSDUCTION HISTIDINE KINASE J"/>
    <property type="match status" value="1"/>
</dbReference>
<evidence type="ECO:0000256" key="5">
    <source>
        <dbReference type="ARBA" id="ARBA00022553"/>
    </source>
</evidence>
<dbReference type="InterPro" id="IPR004358">
    <property type="entry name" value="Sig_transdc_His_kin-like_C"/>
</dbReference>
<dbReference type="EC" id="2.7.13.3" evidence="3"/>
<keyword evidence="12" id="KW-0902">Two-component regulatory system</keyword>
<dbReference type="InterPro" id="IPR005467">
    <property type="entry name" value="His_kinase_dom"/>
</dbReference>
<gene>
    <name evidence="22" type="ORF">HXW94_08785</name>
</gene>
<dbReference type="SMART" id="SM00448">
    <property type="entry name" value="REC"/>
    <property type="match status" value="1"/>
</dbReference>
<evidence type="ECO:0000256" key="7">
    <source>
        <dbReference type="ARBA" id="ARBA00022692"/>
    </source>
</evidence>
<evidence type="ECO:0000256" key="16">
    <source>
        <dbReference type="PROSITE-ProRule" id="PRU00110"/>
    </source>
</evidence>
<feature type="domain" description="Response regulatory" evidence="20">
    <location>
        <begin position="432"/>
        <end position="552"/>
    </location>
</feature>
<dbReference type="AlphaFoldDB" id="A0A850TCF9"/>
<dbReference type="PROSITE" id="PS50894">
    <property type="entry name" value="HPT"/>
    <property type="match status" value="1"/>
</dbReference>
<keyword evidence="13 18" id="KW-0472">Membrane</keyword>
<evidence type="ECO:0000259" key="19">
    <source>
        <dbReference type="PROSITE" id="PS50109"/>
    </source>
</evidence>
<comment type="subcellular location">
    <subcellularLocation>
        <location evidence="2">Cell membrane</location>
        <topology evidence="2">Multi-pass membrane protein</topology>
    </subcellularLocation>
</comment>
<dbReference type="SUPFAM" id="SSF52172">
    <property type="entry name" value="CheY-like"/>
    <property type="match status" value="2"/>
</dbReference>
<dbReference type="GO" id="GO:0005524">
    <property type="term" value="F:ATP binding"/>
    <property type="evidence" value="ECO:0007669"/>
    <property type="project" value="UniProtKB-KW"/>
</dbReference>
<evidence type="ECO:0000259" key="21">
    <source>
        <dbReference type="PROSITE" id="PS50894"/>
    </source>
</evidence>
<keyword evidence="23" id="KW-1185">Reference proteome</keyword>
<feature type="modified residue" description="Phosphohistidine" evidence="16">
    <location>
        <position position="794"/>
    </location>
</feature>
<dbReference type="InterPro" id="IPR036097">
    <property type="entry name" value="HisK_dim/P_sf"/>
</dbReference>
<dbReference type="Pfam" id="PF00512">
    <property type="entry name" value="HisKA"/>
    <property type="match status" value="1"/>
</dbReference>
<dbReference type="GO" id="GO:0005886">
    <property type="term" value="C:plasma membrane"/>
    <property type="evidence" value="ECO:0007669"/>
    <property type="project" value="UniProtKB-SubCell"/>
</dbReference>
<feature type="transmembrane region" description="Helical" evidence="18">
    <location>
        <begin position="64"/>
        <end position="93"/>
    </location>
</feature>
<comment type="caution">
    <text evidence="17">Lacks conserved residue(s) required for the propagation of feature annotation.</text>
</comment>
<evidence type="ECO:0000256" key="14">
    <source>
        <dbReference type="ARBA" id="ARBA00064003"/>
    </source>
</evidence>
<dbReference type="SUPFAM" id="SSF47384">
    <property type="entry name" value="Homodimeric domain of signal transducing histidine kinase"/>
    <property type="match status" value="1"/>
</dbReference>
<evidence type="ECO:0000256" key="2">
    <source>
        <dbReference type="ARBA" id="ARBA00004651"/>
    </source>
</evidence>
<feature type="transmembrane region" description="Helical" evidence="18">
    <location>
        <begin position="35"/>
        <end position="52"/>
    </location>
</feature>
<dbReference type="FunFam" id="1.10.287.130:FF:000002">
    <property type="entry name" value="Two-component osmosensing histidine kinase"/>
    <property type="match status" value="1"/>
</dbReference>
<dbReference type="InterPro" id="IPR003661">
    <property type="entry name" value="HisK_dim/P_dom"/>
</dbReference>
<evidence type="ECO:0000259" key="20">
    <source>
        <dbReference type="PROSITE" id="PS50110"/>
    </source>
</evidence>
<dbReference type="Gene3D" id="1.20.120.160">
    <property type="entry name" value="HPT domain"/>
    <property type="match status" value="1"/>
</dbReference>
<evidence type="ECO:0000256" key="13">
    <source>
        <dbReference type="ARBA" id="ARBA00023136"/>
    </source>
</evidence>
<evidence type="ECO:0000256" key="10">
    <source>
        <dbReference type="ARBA" id="ARBA00022840"/>
    </source>
</evidence>
<dbReference type="SUPFAM" id="SSF47226">
    <property type="entry name" value="Histidine-containing phosphotransfer domain, HPT domain"/>
    <property type="match status" value="1"/>
</dbReference>
<dbReference type="PANTHER" id="PTHR45339">
    <property type="entry name" value="HYBRID SIGNAL TRANSDUCTION HISTIDINE KINASE J"/>
    <property type="match status" value="1"/>
</dbReference>
<feature type="domain" description="Histidine kinase" evidence="19">
    <location>
        <begin position="192"/>
        <end position="413"/>
    </location>
</feature>
<comment type="caution">
    <text evidence="22">The sequence shown here is derived from an EMBL/GenBank/DDBJ whole genome shotgun (WGS) entry which is preliminary data.</text>
</comment>
<dbReference type="CDD" id="cd00082">
    <property type="entry name" value="HisKA"/>
    <property type="match status" value="1"/>
</dbReference>
<dbReference type="PRINTS" id="PR00344">
    <property type="entry name" value="BCTRLSENSOR"/>
</dbReference>
<dbReference type="FunFam" id="3.30.565.10:FF:000010">
    <property type="entry name" value="Sensor histidine kinase RcsC"/>
    <property type="match status" value="1"/>
</dbReference>
<keyword evidence="8" id="KW-0547">Nucleotide-binding</keyword>
<dbReference type="InterPro" id="IPR036641">
    <property type="entry name" value="HPT_dom_sf"/>
</dbReference>
<name>A0A850TCF9_9BACT</name>
<evidence type="ECO:0000256" key="12">
    <source>
        <dbReference type="ARBA" id="ARBA00023012"/>
    </source>
</evidence>
<feature type="domain" description="Response regulatory" evidence="20">
    <location>
        <begin position="578"/>
        <end position="697"/>
    </location>
</feature>
<organism evidence="22 23">
    <name type="scientific">Desulfobacter latus</name>
    <dbReference type="NCBI Taxonomy" id="2292"/>
    <lineage>
        <taxon>Bacteria</taxon>
        <taxon>Pseudomonadati</taxon>
        <taxon>Thermodesulfobacteriota</taxon>
        <taxon>Desulfobacteria</taxon>
        <taxon>Desulfobacterales</taxon>
        <taxon>Desulfobacteraceae</taxon>
        <taxon>Desulfobacter</taxon>
    </lineage>
</organism>
<proteinExistence type="predicted"/>
<dbReference type="SMART" id="SM00387">
    <property type="entry name" value="HATPase_c"/>
    <property type="match status" value="1"/>
</dbReference>
<dbReference type="RefSeq" id="WP_178366534.1">
    <property type="nucleotide sequence ID" value="NZ_JACADJ010000024.1"/>
</dbReference>
<dbReference type="PROSITE" id="PS50109">
    <property type="entry name" value="HIS_KIN"/>
    <property type="match status" value="1"/>
</dbReference>
<evidence type="ECO:0000256" key="11">
    <source>
        <dbReference type="ARBA" id="ARBA00022989"/>
    </source>
</evidence>
<evidence type="ECO:0000256" key="18">
    <source>
        <dbReference type="SAM" id="Phobius"/>
    </source>
</evidence>
<dbReference type="SUPFAM" id="SSF55874">
    <property type="entry name" value="ATPase domain of HSP90 chaperone/DNA topoisomerase II/histidine kinase"/>
    <property type="match status" value="1"/>
</dbReference>
<keyword evidence="7 18" id="KW-0812">Transmembrane</keyword>
<dbReference type="EMBL" id="JACADJ010000024">
    <property type="protein sequence ID" value="NWH05076.1"/>
    <property type="molecule type" value="Genomic_DNA"/>
</dbReference>
<dbReference type="InterPro" id="IPR008207">
    <property type="entry name" value="Sig_transdc_His_kin_Hpt_dom"/>
</dbReference>
<comment type="catalytic activity">
    <reaction evidence="1">
        <text>ATP + protein L-histidine = ADP + protein N-phospho-L-histidine.</text>
        <dbReference type="EC" id="2.7.13.3"/>
    </reaction>
</comment>
<dbReference type="CDD" id="cd00088">
    <property type="entry name" value="HPT"/>
    <property type="match status" value="1"/>
</dbReference>
<keyword evidence="9" id="KW-0418">Kinase</keyword>
<dbReference type="Proteomes" id="UP000553343">
    <property type="component" value="Unassembled WGS sequence"/>
</dbReference>
<dbReference type="Pfam" id="PF00072">
    <property type="entry name" value="Response_reg"/>
    <property type="match status" value="1"/>
</dbReference>
<keyword evidence="6" id="KW-0808">Transferase</keyword>
<comment type="subunit">
    <text evidence="14">At low DSF concentrations, interacts with RpfF.</text>
</comment>
<dbReference type="PROSITE" id="PS50110">
    <property type="entry name" value="RESPONSE_REGULATORY"/>
    <property type="match status" value="2"/>
</dbReference>
<sequence>MNTDKNPSIRLSFILTAIVFCLTGIGLYAKTLALIAPSIATICLIWAAYHFFNARSVIRGRSILLIFTAYITWFACLTGGIFSPGLFFLIIVLTGTVLFTDLPGFLFIFGLCSALVAFFYFGPSWGPGALNLNKFRLVFFIILFSGIGTVLFLVLKREQALIAERQAAVKFSETVQEDAKNAIEVKDRFLANMSHEIRNPMNGVLGMLHVLLDSKLDAEQRRYADIAYNSARALLTIVNDILDLSKIEAEKVELDIRPFDLEIAIKDIISLPELQARQKGLEFIYNIDTDVPRLLKGDIGRIRQVILNFTNNAVKFTETGSVTLNVTLKEDTEEHALIYFSVDDTGIGMNEEVCKGLFSPFVQADASITKKYGGTGLGLFISKLFIELMGGQVGVDSIEMIGSTFWFEVPFEKQLPEEIAQDLSAVPVDEIRVVAVSDKPEPSTRLTKILDRSGVDYETCEHDRVIELVTVANTSSTPFHVVVMEVNESDQYARAIGRKISQHPDLNSLVCILVTAVGKQGDAKEFEGLGFSAFLSFPLDRTILQDAIHTVLSPVYQKSGQAIITRYALAERRKRAFKILIVDDIEANVLTAKAIISKHGYQTDAASNGIQAVEKVKRNKYDLIFMDCRMPEMDGYEACRQIRAYEALEKHRTTPIIAMTGNAFERDRQTCKEAGMDDFISKPVNPQALIELINAYKSETLASEAFESPDFDMPEREIHDLETQEQVCAALEENDAPVPVFDKTGFLERFGNDEELAGEILDSFLQEVEGLVENLVSAVKKEPFDPEYTKDCAHALKGAAANVNAEQLRRAALDIETRTGNDMQLDTLVDPDMLKACLNRFNRKARL</sequence>
<evidence type="ECO:0000313" key="23">
    <source>
        <dbReference type="Proteomes" id="UP000553343"/>
    </source>
</evidence>
<dbReference type="Gene3D" id="1.10.287.130">
    <property type="match status" value="1"/>
</dbReference>
<keyword evidence="10" id="KW-0067">ATP-binding</keyword>
<dbReference type="Pfam" id="PF02518">
    <property type="entry name" value="HATPase_c"/>
    <property type="match status" value="1"/>
</dbReference>
<evidence type="ECO:0000313" key="22">
    <source>
        <dbReference type="EMBL" id="NWH05076.1"/>
    </source>
</evidence>
<feature type="transmembrane region" description="Helical" evidence="18">
    <location>
        <begin position="135"/>
        <end position="155"/>
    </location>
</feature>
<dbReference type="InterPro" id="IPR001789">
    <property type="entry name" value="Sig_transdc_resp-reg_receiver"/>
</dbReference>
<dbReference type="Gene3D" id="3.30.565.10">
    <property type="entry name" value="Histidine kinase-like ATPase, C-terminal domain"/>
    <property type="match status" value="1"/>
</dbReference>
<dbReference type="CDD" id="cd16922">
    <property type="entry name" value="HATPase_EvgS-ArcB-TorS-like"/>
    <property type="match status" value="1"/>
</dbReference>
<dbReference type="InterPro" id="IPR003594">
    <property type="entry name" value="HATPase_dom"/>
</dbReference>
<evidence type="ECO:0000256" key="8">
    <source>
        <dbReference type="ARBA" id="ARBA00022741"/>
    </source>
</evidence>
<dbReference type="CDD" id="cd17546">
    <property type="entry name" value="REC_hyHK_CKI1_RcsC-like"/>
    <property type="match status" value="1"/>
</dbReference>
<evidence type="ECO:0000256" key="6">
    <source>
        <dbReference type="ARBA" id="ARBA00022679"/>
    </source>
</evidence>
<feature type="transmembrane region" description="Helical" evidence="18">
    <location>
        <begin position="105"/>
        <end position="123"/>
    </location>
</feature>
<reference evidence="22 23" key="1">
    <citation type="submission" date="2020-06" db="EMBL/GenBank/DDBJ databases">
        <title>High-quality draft genome of sulfate reducer Desulfobacter latus type strain AcrS2 isolated from marine sediment.</title>
        <authorList>
            <person name="Hoppe M."/>
            <person name="Larsen C.K."/>
            <person name="Marshall I.P.G."/>
            <person name="Schramm A."/>
            <person name="Marietou A.G."/>
        </authorList>
    </citation>
    <scope>NUCLEOTIDE SEQUENCE [LARGE SCALE GENOMIC DNA]</scope>
    <source>
        <strain evidence="22 23">AcRS2</strain>
    </source>
</reference>
<evidence type="ECO:0000256" key="1">
    <source>
        <dbReference type="ARBA" id="ARBA00000085"/>
    </source>
</evidence>
<feature type="domain" description="HPt" evidence="21">
    <location>
        <begin position="753"/>
        <end position="847"/>
    </location>
</feature>
<keyword evidence="5 17" id="KW-0597">Phosphoprotein</keyword>
<dbReference type="InterPro" id="IPR036890">
    <property type="entry name" value="HATPase_C_sf"/>
</dbReference>
<protein>
    <recommendedName>
        <fullName evidence="15">Sensory/regulatory protein RpfC</fullName>
        <ecNumber evidence="3">2.7.13.3</ecNumber>
    </recommendedName>
</protein>
<dbReference type="Pfam" id="PF01627">
    <property type="entry name" value="Hpt"/>
    <property type="match status" value="1"/>
</dbReference>
<dbReference type="Gene3D" id="3.40.50.2300">
    <property type="match status" value="2"/>
</dbReference>
<evidence type="ECO:0000256" key="4">
    <source>
        <dbReference type="ARBA" id="ARBA00022475"/>
    </source>
</evidence>
<dbReference type="SMART" id="SM00388">
    <property type="entry name" value="HisKA"/>
    <property type="match status" value="1"/>
</dbReference>
<dbReference type="InterPro" id="IPR011006">
    <property type="entry name" value="CheY-like_superfamily"/>
</dbReference>
<evidence type="ECO:0000256" key="15">
    <source>
        <dbReference type="ARBA" id="ARBA00068150"/>
    </source>
</evidence>
<dbReference type="GO" id="GO:0000155">
    <property type="term" value="F:phosphorelay sensor kinase activity"/>
    <property type="evidence" value="ECO:0007669"/>
    <property type="project" value="InterPro"/>
</dbReference>
<evidence type="ECO:0000256" key="3">
    <source>
        <dbReference type="ARBA" id="ARBA00012438"/>
    </source>
</evidence>
<evidence type="ECO:0000256" key="17">
    <source>
        <dbReference type="PROSITE-ProRule" id="PRU00169"/>
    </source>
</evidence>
<keyword evidence="11 18" id="KW-1133">Transmembrane helix</keyword>
<evidence type="ECO:0000256" key="9">
    <source>
        <dbReference type="ARBA" id="ARBA00022777"/>
    </source>
</evidence>